<accession>A0A8S0WT10</accession>
<protein>
    <recommendedName>
        <fullName evidence="3">F-box domain-containing protein</fullName>
    </recommendedName>
</protein>
<keyword evidence="2" id="KW-1185">Reference proteome</keyword>
<reference evidence="1 2" key="1">
    <citation type="submission" date="2020-01" db="EMBL/GenBank/DDBJ databases">
        <authorList>
            <person name="Gupta K D."/>
        </authorList>
    </citation>
    <scope>NUCLEOTIDE SEQUENCE [LARGE SCALE GENOMIC DNA]</scope>
</reference>
<dbReference type="OrthoDB" id="2631350at2759"/>
<dbReference type="InterPro" id="IPR032675">
    <property type="entry name" value="LRR_dom_sf"/>
</dbReference>
<dbReference type="Proteomes" id="UP000467700">
    <property type="component" value="Unassembled WGS sequence"/>
</dbReference>
<gene>
    <name evidence="1" type="ORF">AAE3_LOCUS12657</name>
</gene>
<proteinExistence type="predicted"/>
<dbReference type="SUPFAM" id="SSF52047">
    <property type="entry name" value="RNI-like"/>
    <property type="match status" value="1"/>
</dbReference>
<dbReference type="AlphaFoldDB" id="A0A8S0WT10"/>
<evidence type="ECO:0008006" key="3">
    <source>
        <dbReference type="Google" id="ProtNLM"/>
    </source>
</evidence>
<dbReference type="Gene3D" id="3.80.10.10">
    <property type="entry name" value="Ribonuclease Inhibitor"/>
    <property type="match status" value="1"/>
</dbReference>
<name>A0A8S0WT10_CYCAE</name>
<dbReference type="EMBL" id="CACVBS010000090">
    <property type="protein sequence ID" value="CAA7270407.1"/>
    <property type="molecule type" value="Genomic_DNA"/>
</dbReference>
<evidence type="ECO:0000313" key="1">
    <source>
        <dbReference type="EMBL" id="CAA7270407.1"/>
    </source>
</evidence>
<organism evidence="1 2">
    <name type="scientific">Cyclocybe aegerita</name>
    <name type="common">Black poplar mushroom</name>
    <name type="synonym">Agrocybe aegerita</name>
    <dbReference type="NCBI Taxonomy" id="1973307"/>
    <lineage>
        <taxon>Eukaryota</taxon>
        <taxon>Fungi</taxon>
        <taxon>Dikarya</taxon>
        <taxon>Basidiomycota</taxon>
        <taxon>Agaricomycotina</taxon>
        <taxon>Agaricomycetes</taxon>
        <taxon>Agaricomycetidae</taxon>
        <taxon>Agaricales</taxon>
        <taxon>Agaricineae</taxon>
        <taxon>Bolbitiaceae</taxon>
        <taxon>Cyclocybe</taxon>
    </lineage>
</organism>
<comment type="caution">
    <text evidence="1">The sequence shown here is derived from an EMBL/GenBank/DDBJ whole genome shotgun (WGS) entry which is preliminary data.</text>
</comment>
<sequence length="466" mass="52767">MLSQKINQDIFLEVLSYISTQEEVFPPNNAINKSTSNILLSLALTCRAFLEPSLDKLWVRLDDLHPLFRLLPTFQPGIDGVWFLESPILDLHWETLQEYAKRIQTLVYLDEGAPIDPSVFFAVSQYADRKANQRLLPSLRQLFTIMPFTDNHGTYRSMWSFVDALAEQAPGMHSAFLHFALPSKSFNAVAKMRNLTQLTIMQNGSTPSQVNAASFVVLSSMKALTHLRLDGLVLSDHLMPLTNPRAVSFSALKTPEISASMPEIVPLFQAAKLPALQVLKIKLVPPILEEPHQDWWGFCRELKLSTKSQLPELVIKPGHFPFDFRPHLEGLPMVIPDILAFNFIKLDLQEYKLFRSFSDDDIRDFARAWPNIEELHLPTQIPSKLTFTAFVDIAKQMRNLKQLTLNFILRKDDSLSLESVNTTGSGFQHPLHHLNGLNSTFVADNTDALTLGACLHALFPNLTLWT</sequence>
<evidence type="ECO:0000313" key="2">
    <source>
        <dbReference type="Proteomes" id="UP000467700"/>
    </source>
</evidence>